<feature type="transmembrane region" description="Helical" evidence="7">
    <location>
        <begin position="529"/>
        <end position="552"/>
    </location>
</feature>
<feature type="transmembrane region" description="Helical" evidence="7">
    <location>
        <begin position="498"/>
        <end position="517"/>
    </location>
</feature>
<keyword evidence="3 6" id="KW-0808">Transferase</keyword>
<feature type="transmembrane region" description="Helical" evidence="7">
    <location>
        <begin position="242"/>
        <end position="260"/>
    </location>
</feature>
<evidence type="ECO:0000256" key="2">
    <source>
        <dbReference type="ARBA" id="ARBA00010441"/>
    </source>
</evidence>
<dbReference type="PANTHER" id="PTHR10414:SF37">
    <property type="entry name" value="BB IN A BOXCAR, ISOFORM C"/>
    <property type="match status" value="1"/>
</dbReference>
<keyword evidence="8" id="KW-0732">Signal</keyword>
<dbReference type="InterPro" id="IPR000675">
    <property type="entry name" value="Cutinase/axe"/>
</dbReference>
<protein>
    <submittedName>
        <fullName evidence="9">Uncharacterized protein</fullName>
    </submittedName>
</protein>
<dbReference type="SMART" id="SM01110">
    <property type="entry name" value="Cutinase"/>
    <property type="match status" value="1"/>
</dbReference>
<evidence type="ECO:0000256" key="3">
    <source>
        <dbReference type="ARBA" id="ARBA00022679"/>
    </source>
</evidence>
<keyword evidence="10" id="KW-1185">Reference proteome</keyword>
<dbReference type="PROSITE" id="PS00379">
    <property type="entry name" value="CDP_ALCOHOL_P_TRANSF"/>
    <property type="match status" value="1"/>
</dbReference>
<evidence type="ECO:0000256" key="5">
    <source>
        <dbReference type="ARBA" id="ARBA00023136"/>
    </source>
</evidence>
<evidence type="ECO:0000256" key="6">
    <source>
        <dbReference type="RuleBase" id="RU003750"/>
    </source>
</evidence>
<sequence>MFSKAFTAFILVASALSVGAIPAPTSPCAAVHIIAARASTEAPGAGIIGALVTQVQQQSRQTVSTVAVNYPATLTDYANSSAQGTAATKTLLNAQAAACPNQKIVLVGYSQGAHVIGDAVAGGGGVVGLGAATPPVDASVANRVNAIIQMGDPRHVPGQSFDVGTSLRNGLFPRLSSQQYSSTLRPRIKSFCDFNDPFCDSGLDTTVHLTYLDRSLVSRYVLNPFWNWLVTLWPLNVAPNTITLTGLSIVLINFLTLLYYDPLYLTEKDATNGRPHGPPQWIYFTWGAGLFIYQSLDAIDGKQARRTGMAGPLGEMFDHGCDALNTTLEVILASRALGLGRSWWTVSSEIFTLANFYLTTWEEYHTGVLFLGYFSGPVEGILMIVAIYIITGFCGTLFWETRIWTFLGVENNYPFNQIPNLPLNESFMCFAAIGLGINILHAYLNVIASRSDPATIRPHTKDKNPLSLLLPFLCYPSVGKMILAHVTLGSERFPLWDWVWIWSVIGAVDANLLRLIGRAPIIQNSTLNTAIFVWLTLSVSLISYARFVYLVINDITEFMGIACLTVRKKDEHGHWVHPEKSS</sequence>
<dbReference type="GO" id="GO:0016020">
    <property type="term" value="C:membrane"/>
    <property type="evidence" value="ECO:0007669"/>
    <property type="project" value="UniProtKB-SubCell"/>
</dbReference>
<dbReference type="InterPro" id="IPR043130">
    <property type="entry name" value="CDP-OH_PTrfase_TM_dom"/>
</dbReference>
<evidence type="ECO:0000256" key="8">
    <source>
        <dbReference type="SAM" id="SignalP"/>
    </source>
</evidence>
<keyword evidence="5 7" id="KW-0472">Membrane</keyword>
<comment type="similarity">
    <text evidence="2 6">Belongs to the CDP-alcohol phosphatidyltransferase class-I family.</text>
</comment>
<dbReference type="Pfam" id="PF01083">
    <property type="entry name" value="Cutinase"/>
    <property type="match status" value="1"/>
</dbReference>
<accession>A0AAD5YZF2</accession>
<dbReference type="InterPro" id="IPR014472">
    <property type="entry name" value="CHOPT"/>
</dbReference>
<dbReference type="Gene3D" id="3.40.50.1820">
    <property type="entry name" value="alpha/beta hydrolase"/>
    <property type="match status" value="1"/>
</dbReference>
<dbReference type="InterPro" id="IPR048254">
    <property type="entry name" value="CDP_ALCOHOL_P_TRANSF_CS"/>
</dbReference>
<evidence type="ECO:0000313" key="9">
    <source>
        <dbReference type="EMBL" id="KAJ3574360.1"/>
    </source>
</evidence>
<feature type="transmembrane region" description="Helical" evidence="7">
    <location>
        <begin position="425"/>
        <end position="446"/>
    </location>
</feature>
<keyword evidence="7" id="KW-1133">Transmembrane helix</keyword>
<comment type="caution">
    <text evidence="9">The sequence shown here is derived from an EMBL/GenBank/DDBJ whole genome shotgun (WGS) entry which is preliminary data.</text>
</comment>
<dbReference type="InterPro" id="IPR000462">
    <property type="entry name" value="CDP-OH_P_trans"/>
</dbReference>
<dbReference type="Proteomes" id="UP001213000">
    <property type="component" value="Unassembled WGS sequence"/>
</dbReference>
<dbReference type="Gene3D" id="1.20.120.1760">
    <property type="match status" value="1"/>
</dbReference>
<evidence type="ECO:0000256" key="1">
    <source>
        <dbReference type="ARBA" id="ARBA00004370"/>
    </source>
</evidence>
<evidence type="ECO:0000313" key="10">
    <source>
        <dbReference type="Proteomes" id="UP001213000"/>
    </source>
</evidence>
<evidence type="ECO:0000256" key="7">
    <source>
        <dbReference type="SAM" id="Phobius"/>
    </source>
</evidence>
<dbReference type="GO" id="GO:0052689">
    <property type="term" value="F:carboxylic ester hydrolase activity"/>
    <property type="evidence" value="ECO:0007669"/>
    <property type="project" value="UniProtKB-ARBA"/>
</dbReference>
<proteinExistence type="inferred from homology"/>
<gene>
    <name evidence="9" type="ORF">NP233_g1822</name>
</gene>
<dbReference type="GO" id="GO:0016780">
    <property type="term" value="F:phosphotransferase activity, for other substituted phosphate groups"/>
    <property type="evidence" value="ECO:0007669"/>
    <property type="project" value="InterPro"/>
</dbReference>
<dbReference type="AlphaFoldDB" id="A0AAD5YZF2"/>
<evidence type="ECO:0000256" key="4">
    <source>
        <dbReference type="ARBA" id="ARBA00022801"/>
    </source>
</evidence>
<feature type="signal peptide" evidence="8">
    <location>
        <begin position="1"/>
        <end position="20"/>
    </location>
</feature>
<name>A0AAD5YZF2_9AGAR</name>
<keyword evidence="4" id="KW-0378">Hydrolase</keyword>
<dbReference type="Pfam" id="PF01066">
    <property type="entry name" value="CDP-OH_P_transf"/>
    <property type="match status" value="1"/>
</dbReference>
<feature type="chain" id="PRO_5042037203" evidence="8">
    <location>
        <begin position="21"/>
        <end position="582"/>
    </location>
</feature>
<keyword evidence="7" id="KW-0812">Transmembrane</keyword>
<dbReference type="PANTHER" id="PTHR10414">
    <property type="entry name" value="ETHANOLAMINEPHOSPHOTRANSFERASE"/>
    <property type="match status" value="1"/>
</dbReference>
<reference evidence="9" key="1">
    <citation type="submission" date="2022-07" db="EMBL/GenBank/DDBJ databases">
        <title>Genome Sequence of Leucocoprinus birnbaumii.</title>
        <authorList>
            <person name="Buettner E."/>
        </authorList>
    </citation>
    <scope>NUCLEOTIDE SEQUENCE</scope>
    <source>
        <strain evidence="9">VT141</strain>
    </source>
</reference>
<dbReference type="SUPFAM" id="SSF53474">
    <property type="entry name" value="alpha/beta-Hydrolases"/>
    <property type="match status" value="1"/>
</dbReference>
<dbReference type="GO" id="GO:0008654">
    <property type="term" value="P:phospholipid biosynthetic process"/>
    <property type="evidence" value="ECO:0007669"/>
    <property type="project" value="InterPro"/>
</dbReference>
<comment type="subcellular location">
    <subcellularLocation>
        <location evidence="1">Membrane</location>
    </subcellularLocation>
</comment>
<dbReference type="InterPro" id="IPR029058">
    <property type="entry name" value="AB_hydrolase_fold"/>
</dbReference>
<organism evidence="9 10">
    <name type="scientific">Leucocoprinus birnbaumii</name>
    <dbReference type="NCBI Taxonomy" id="56174"/>
    <lineage>
        <taxon>Eukaryota</taxon>
        <taxon>Fungi</taxon>
        <taxon>Dikarya</taxon>
        <taxon>Basidiomycota</taxon>
        <taxon>Agaricomycotina</taxon>
        <taxon>Agaricomycetes</taxon>
        <taxon>Agaricomycetidae</taxon>
        <taxon>Agaricales</taxon>
        <taxon>Agaricineae</taxon>
        <taxon>Agaricaceae</taxon>
        <taxon>Leucocoprinus</taxon>
    </lineage>
</organism>
<dbReference type="EMBL" id="JANIEX010000071">
    <property type="protein sequence ID" value="KAJ3574360.1"/>
    <property type="molecule type" value="Genomic_DNA"/>
</dbReference>
<feature type="transmembrane region" description="Helical" evidence="7">
    <location>
        <begin position="466"/>
        <end position="486"/>
    </location>
</feature>